<evidence type="ECO:0000259" key="1">
    <source>
        <dbReference type="Pfam" id="PF10135"/>
    </source>
</evidence>
<name>A0A9D1M5Q7_9PROT</name>
<dbReference type="InterPro" id="IPR019301">
    <property type="entry name" value="Flagellar_prot_FlgJ_N"/>
</dbReference>
<dbReference type="Pfam" id="PF10135">
    <property type="entry name" value="Rod-binding"/>
    <property type="match status" value="1"/>
</dbReference>
<accession>A0A9D1M5Q7</accession>
<organism evidence="2 3">
    <name type="scientific">Candidatus Scatocola faecipullorum</name>
    <dbReference type="NCBI Taxonomy" id="2840917"/>
    <lineage>
        <taxon>Bacteria</taxon>
        <taxon>Pseudomonadati</taxon>
        <taxon>Pseudomonadota</taxon>
        <taxon>Alphaproteobacteria</taxon>
        <taxon>Rhodospirillales</taxon>
        <taxon>Rhodospirillaceae</taxon>
        <taxon>Rhodospirillaceae incertae sedis</taxon>
        <taxon>Candidatus Scatocola</taxon>
    </lineage>
</organism>
<dbReference type="EMBL" id="DVNC01000062">
    <property type="protein sequence ID" value="HIU54164.1"/>
    <property type="molecule type" value="Genomic_DNA"/>
</dbReference>
<reference evidence="2" key="1">
    <citation type="submission" date="2020-10" db="EMBL/GenBank/DDBJ databases">
        <authorList>
            <person name="Gilroy R."/>
        </authorList>
    </citation>
    <scope>NUCLEOTIDE SEQUENCE</scope>
    <source>
        <strain evidence="2">ChiW3-316</strain>
    </source>
</reference>
<feature type="domain" description="Flagellar protein FlgJ N-terminal" evidence="1">
    <location>
        <begin position="56"/>
        <end position="101"/>
    </location>
</feature>
<comment type="caution">
    <text evidence="2">The sequence shown here is derived from an EMBL/GenBank/DDBJ whole genome shotgun (WGS) entry which is preliminary data.</text>
</comment>
<proteinExistence type="predicted"/>
<dbReference type="Proteomes" id="UP000824107">
    <property type="component" value="Unassembled WGS sequence"/>
</dbReference>
<evidence type="ECO:0000313" key="2">
    <source>
        <dbReference type="EMBL" id="HIU54164.1"/>
    </source>
</evidence>
<dbReference type="AlphaFoldDB" id="A0A9D1M5Q7"/>
<gene>
    <name evidence="2" type="ORF">IAD20_08820</name>
</gene>
<evidence type="ECO:0000313" key="3">
    <source>
        <dbReference type="Proteomes" id="UP000824107"/>
    </source>
</evidence>
<reference evidence="2" key="2">
    <citation type="journal article" date="2021" name="PeerJ">
        <title>Extensive microbial diversity within the chicken gut microbiome revealed by metagenomics and culture.</title>
        <authorList>
            <person name="Gilroy R."/>
            <person name="Ravi A."/>
            <person name="Getino M."/>
            <person name="Pursley I."/>
            <person name="Horton D.L."/>
            <person name="Alikhan N.F."/>
            <person name="Baker D."/>
            <person name="Gharbi K."/>
            <person name="Hall N."/>
            <person name="Watson M."/>
            <person name="Adriaenssens E.M."/>
            <person name="Foster-Nyarko E."/>
            <person name="Jarju S."/>
            <person name="Secka A."/>
            <person name="Antonio M."/>
            <person name="Oren A."/>
            <person name="Chaudhuri R.R."/>
            <person name="La Ragione R."/>
            <person name="Hildebrand F."/>
            <person name="Pallen M.J."/>
        </authorList>
    </citation>
    <scope>NUCLEOTIDE SEQUENCE</scope>
    <source>
        <strain evidence="2">ChiW3-316</strain>
    </source>
</reference>
<protein>
    <submittedName>
        <fullName evidence="2">Rod-binding protein</fullName>
    </submittedName>
</protein>
<sequence length="121" mass="12998">MELSNANITGFDAAAIALNRKPNTSLNGTKAMSKEEARAAAQDFEAFFLSKMAETMFEGISTDGMFGGGHAEKVYRSLLVNEYGKAMAKNGSVGVADEVMRSILEMQEMESQGFINGQSAK</sequence>